<feature type="transmembrane region" description="Helical" evidence="9">
    <location>
        <begin position="275"/>
        <end position="299"/>
    </location>
</feature>
<evidence type="ECO:0000256" key="9">
    <source>
        <dbReference type="SAM" id="Phobius"/>
    </source>
</evidence>
<dbReference type="InterPro" id="IPR002549">
    <property type="entry name" value="AI-2E-like"/>
</dbReference>
<evidence type="ECO:0000256" key="4">
    <source>
        <dbReference type="ARBA" id="ARBA00022475"/>
    </source>
</evidence>
<keyword evidence="5 9" id="KW-0812">Transmembrane</keyword>
<evidence type="ECO:0000256" key="6">
    <source>
        <dbReference type="ARBA" id="ARBA00022989"/>
    </source>
</evidence>
<evidence type="ECO:0000313" key="11">
    <source>
        <dbReference type="Proteomes" id="UP001428817"/>
    </source>
</evidence>
<keyword evidence="11" id="KW-1185">Reference proteome</keyword>
<comment type="similarity">
    <text evidence="2">Belongs to the autoinducer-2 exporter (AI-2E) (TC 2.A.86) family.</text>
</comment>
<feature type="transmembrane region" description="Helical" evidence="9">
    <location>
        <begin position="82"/>
        <end position="104"/>
    </location>
</feature>
<dbReference type="PANTHER" id="PTHR21716">
    <property type="entry name" value="TRANSMEMBRANE PROTEIN"/>
    <property type="match status" value="1"/>
</dbReference>
<feature type="transmembrane region" description="Helical" evidence="9">
    <location>
        <begin position="221"/>
        <end position="242"/>
    </location>
</feature>
<dbReference type="Pfam" id="PF01594">
    <property type="entry name" value="AI-2E_transport"/>
    <property type="match status" value="1"/>
</dbReference>
<evidence type="ECO:0000313" key="10">
    <source>
        <dbReference type="EMBL" id="GAA5144677.1"/>
    </source>
</evidence>
<evidence type="ECO:0000256" key="3">
    <source>
        <dbReference type="ARBA" id="ARBA00022448"/>
    </source>
</evidence>
<sequence length="383" mass="39414">MRNDYGRLVEPTRSRSALRVASELSARFLIIAAALGVVIFLIIQLRIVVVPVAIALLLAALLAPLVAAAVNKLRLPRGLATALVLVGGIALLSLVLSFVINAFVAGLPDLRTQLVQSFEVNIKPLLAGPPFRFSPERLNDLPAELQRSLAANTDAITSGALTTAATAGEFASGLALALFVLIFFLYDGRPIFTFLLKALPPEQRDRAGVAGQRAFASLVGYTRATVVVAVVDAVGIGIGLWLVGVPLAVPLAALVFLGAFIPLVGAVLSGSVAILIALVANGPVPALIVLAVVVGVMQLESHVLQPVLLGRAVALHPLAIVLGVAAGVVISGIAGALLAVPLIAVLSAFVRSLSESPAATPPPAEVDPLDPHDPEVEPAPADR</sequence>
<dbReference type="EMBL" id="BAABJP010000001">
    <property type="protein sequence ID" value="GAA5144677.1"/>
    <property type="molecule type" value="Genomic_DNA"/>
</dbReference>
<evidence type="ECO:0000256" key="7">
    <source>
        <dbReference type="ARBA" id="ARBA00023136"/>
    </source>
</evidence>
<gene>
    <name evidence="10" type="ORF">GCM10023321_01450</name>
</gene>
<feature type="transmembrane region" description="Helical" evidence="9">
    <location>
        <begin position="49"/>
        <end position="70"/>
    </location>
</feature>
<feature type="transmembrane region" description="Helical" evidence="9">
    <location>
        <begin position="248"/>
        <end position="268"/>
    </location>
</feature>
<dbReference type="PANTHER" id="PTHR21716:SF53">
    <property type="entry name" value="PERMEASE PERM-RELATED"/>
    <property type="match status" value="1"/>
</dbReference>
<reference evidence="11" key="1">
    <citation type="journal article" date="2019" name="Int. J. Syst. Evol. Microbiol.">
        <title>The Global Catalogue of Microorganisms (GCM) 10K type strain sequencing project: providing services to taxonomists for standard genome sequencing and annotation.</title>
        <authorList>
            <consortium name="The Broad Institute Genomics Platform"/>
            <consortium name="The Broad Institute Genome Sequencing Center for Infectious Disease"/>
            <person name="Wu L."/>
            <person name="Ma J."/>
        </authorList>
    </citation>
    <scope>NUCLEOTIDE SEQUENCE [LARGE SCALE GENOMIC DNA]</scope>
    <source>
        <strain evidence="11">JCM 18303</strain>
    </source>
</reference>
<name>A0ABP9PD49_9PSEU</name>
<keyword evidence="6 9" id="KW-1133">Transmembrane helix</keyword>
<keyword evidence="7 9" id="KW-0472">Membrane</keyword>
<evidence type="ECO:0000256" key="8">
    <source>
        <dbReference type="SAM" id="MobiDB-lite"/>
    </source>
</evidence>
<feature type="transmembrane region" description="Helical" evidence="9">
    <location>
        <begin position="319"/>
        <end position="346"/>
    </location>
</feature>
<feature type="compositionally biased region" description="Basic and acidic residues" evidence="8">
    <location>
        <begin position="369"/>
        <end position="383"/>
    </location>
</feature>
<protein>
    <submittedName>
        <fullName evidence="10">AI-2E family transporter</fullName>
    </submittedName>
</protein>
<evidence type="ECO:0000256" key="5">
    <source>
        <dbReference type="ARBA" id="ARBA00022692"/>
    </source>
</evidence>
<keyword evidence="3" id="KW-0813">Transport</keyword>
<comment type="caution">
    <text evidence="10">The sequence shown here is derived from an EMBL/GenBank/DDBJ whole genome shotgun (WGS) entry which is preliminary data.</text>
</comment>
<keyword evidence="4" id="KW-1003">Cell membrane</keyword>
<accession>A0ABP9PD49</accession>
<feature type="transmembrane region" description="Helical" evidence="9">
    <location>
        <begin position="170"/>
        <end position="186"/>
    </location>
</feature>
<proteinExistence type="inferred from homology"/>
<feature type="transmembrane region" description="Helical" evidence="9">
    <location>
        <begin position="24"/>
        <end position="43"/>
    </location>
</feature>
<evidence type="ECO:0000256" key="2">
    <source>
        <dbReference type="ARBA" id="ARBA00009773"/>
    </source>
</evidence>
<organism evidence="10 11">
    <name type="scientific">Pseudonocardia eucalypti</name>
    <dbReference type="NCBI Taxonomy" id="648755"/>
    <lineage>
        <taxon>Bacteria</taxon>
        <taxon>Bacillati</taxon>
        <taxon>Actinomycetota</taxon>
        <taxon>Actinomycetes</taxon>
        <taxon>Pseudonocardiales</taxon>
        <taxon>Pseudonocardiaceae</taxon>
        <taxon>Pseudonocardia</taxon>
    </lineage>
</organism>
<feature type="region of interest" description="Disordered" evidence="8">
    <location>
        <begin position="355"/>
        <end position="383"/>
    </location>
</feature>
<evidence type="ECO:0000256" key="1">
    <source>
        <dbReference type="ARBA" id="ARBA00004651"/>
    </source>
</evidence>
<comment type="subcellular location">
    <subcellularLocation>
        <location evidence="1">Cell membrane</location>
        <topology evidence="1">Multi-pass membrane protein</topology>
    </subcellularLocation>
</comment>
<dbReference type="Proteomes" id="UP001428817">
    <property type="component" value="Unassembled WGS sequence"/>
</dbReference>